<evidence type="ECO:0000256" key="1">
    <source>
        <dbReference type="ARBA" id="ARBA00006484"/>
    </source>
</evidence>
<accession>A0ABP8KTP1</accession>
<evidence type="ECO:0000313" key="3">
    <source>
        <dbReference type="Proteomes" id="UP001500936"/>
    </source>
</evidence>
<dbReference type="Proteomes" id="UP001500936">
    <property type="component" value="Unassembled WGS sequence"/>
</dbReference>
<reference evidence="3" key="1">
    <citation type="journal article" date="2019" name="Int. J. Syst. Evol. Microbiol.">
        <title>The Global Catalogue of Microorganisms (GCM) 10K type strain sequencing project: providing services to taxonomists for standard genome sequencing and annotation.</title>
        <authorList>
            <consortium name="The Broad Institute Genomics Platform"/>
            <consortium name="The Broad Institute Genome Sequencing Center for Infectious Disease"/>
            <person name="Wu L."/>
            <person name="Ma J."/>
        </authorList>
    </citation>
    <scope>NUCLEOTIDE SEQUENCE [LARGE SCALE GENOMIC DNA]</scope>
    <source>
        <strain evidence="3">JCM 17925</strain>
    </source>
</reference>
<organism evidence="2 3">
    <name type="scientific">Nibrella viscosa</name>
    <dbReference type="NCBI Taxonomy" id="1084524"/>
    <lineage>
        <taxon>Bacteria</taxon>
        <taxon>Pseudomonadati</taxon>
        <taxon>Bacteroidota</taxon>
        <taxon>Cytophagia</taxon>
        <taxon>Cytophagales</taxon>
        <taxon>Spirosomataceae</taxon>
        <taxon>Nibrella</taxon>
    </lineage>
</organism>
<dbReference type="EMBL" id="BAABHB010000013">
    <property type="protein sequence ID" value="GAA4415534.1"/>
    <property type="molecule type" value="Genomic_DNA"/>
</dbReference>
<dbReference type="InterPro" id="IPR002347">
    <property type="entry name" value="SDR_fam"/>
</dbReference>
<dbReference type="PANTHER" id="PTHR42760">
    <property type="entry name" value="SHORT-CHAIN DEHYDROGENASES/REDUCTASES FAMILY MEMBER"/>
    <property type="match status" value="1"/>
</dbReference>
<keyword evidence="3" id="KW-1185">Reference proteome</keyword>
<evidence type="ECO:0000313" key="2">
    <source>
        <dbReference type="EMBL" id="GAA4415534.1"/>
    </source>
</evidence>
<comment type="similarity">
    <text evidence="1">Belongs to the short-chain dehydrogenases/reductases (SDR) family.</text>
</comment>
<dbReference type="SUPFAM" id="SSF51735">
    <property type="entry name" value="NAD(P)-binding Rossmann-fold domains"/>
    <property type="match status" value="1"/>
</dbReference>
<dbReference type="PANTHER" id="PTHR42760:SF40">
    <property type="entry name" value="3-OXOACYL-[ACYL-CARRIER-PROTEIN] REDUCTASE, CHLOROPLASTIC"/>
    <property type="match status" value="1"/>
</dbReference>
<gene>
    <name evidence="2" type="ORF">GCM10023187_46110</name>
</gene>
<dbReference type="PRINTS" id="PR00081">
    <property type="entry name" value="GDHRDH"/>
</dbReference>
<dbReference type="InterPro" id="IPR036291">
    <property type="entry name" value="NAD(P)-bd_dom_sf"/>
</dbReference>
<dbReference type="RefSeq" id="WP_345270412.1">
    <property type="nucleotide sequence ID" value="NZ_BAABHB010000013.1"/>
</dbReference>
<sequence>MKKIVIITGAAGNLGRAAVEKFIDAGYYVIATVEPNSKAAPLENRLRLETHTVDVTSEADVEQFVRKIAAYTDSTIEASVMLVGGFAAGSIEQTGQEQLQKMIQLNFESAYFMARQVYQQMLKQDNGGQLIFIGARPALESQEGKDYMAYALSKSLLFKLAELLNAEGKKKHIFSSVLVPSTIDTPRNRQSNPDADFRTWVRPEEVAESMAFVCSPAGRKIQDVVLKVYGAA</sequence>
<protein>
    <submittedName>
        <fullName evidence="2">SDR family NAD(P)-dependent oxidoreductase</fullName>
    </submittedName>
</protein>
<proteinExistence type="inferred from homology"/>
<name>A0ABP8KTP1_9BACT</name>
<dbReference type="Pfam" id="PF00106">
    <property type="entry name" value="adh_short"/>
    <property type="match status" value="1"/>
</dbReference>
<comment type="caution">
    <text evidence="2">The sequence shown here is derived from an EMBL/GenBank/DDBJ whole genome shotgun (WGS) entry which is preliminary data.</text>
</comment>
<dbReference type="Gene3D" id="3.40.50.720">
    <property type="entry name" value="NAD(P)-binding Rossmann-like Domain"/>
    <property type="match status" value="1"/>
</dbReference>